<reference evidence="6 7" key="1">
    <citation type="submission" date="2020-04" db="EMBL/GenBank/DDBJ databases">
        <title>Description of novel Gluconacetobacter.</title>
        <authorList>
            <person name="Sombolestani A."/>
        </authorList>
    </citation>
    <scope>NUCLEOTIDE SEQUENCE [LARGE SCALE GENOMIC DNA]</scope>
    <source>
        <strain evidence="6 7">LMG 19747</strain>
    </source>
</reference>
<dbReference type="GO" id="GO:0003677">
    <property type="term" value="F:DNA binding"/>
    <property type="evidence" value="ECO:0007669"/>
    <property type="project" value="UniProtKB-UniRule"/>
</dbReference>
<sequence length="194" mass="20677">MRRSKADTQKTREQIVAAAADELRDKGIAGANLTDVMAAVGLTHGGFYRHFENRDQLLAEGLKRAIDVSQNLLTERLAVGGVNQAVTQYLTADHRDAKIPRCPYAGLGSELKRDPGLKAEASRGLMSQIDAIHSELGDSADAQDRAALILTTMVGALVVSRLVEDRELSDRILDLASKQSLALASGGSRTGGAL</sequence>
<dbReference type="InterPro" id="IPR001647">
    <property type="entry name" value="HTH_TetR"/>
</dbReference>
<evidence type="ECO:0000313" key="7">
    <source>
        <dbReference type="Proteomes" id="UP000589085"/>
    </source>
</evidence>
<evidence type="ECO:0000259" key="5">
    <source>
        <dbReference type="PROSITE" id="PS50977"/>
    </source>
</evidence>
<dbReference type="Gene3D" id="1.10.10.60">
    <property type="entry name" value="Homeodomain-like"/>
    <property type="match status" value="1"/>
</dbReference>
<evidence type="ECO:0000256" key="1">
    <source>
        <dbReference type="ARBA" id="ARBA00023015"/>
    </source>
</evidence>
<dbReference type="PROSITE" id="PS50977">
    <property type="entry name" value="HTH_TETR_2"/>
    <property type="match status" value="1"/>
</dbReference>
<dbReference type="PANTHER" id="PTHR47506:SF7">
    <property type="entry name" value="TRANSCRIPTIONAL REGULATORY PROTEIN"/>
    <property type="match status" value="1"/>
</dbReference>
<dbReference type="RefSeq" id="WP_182998026.1">
    <property type="nucleotide sequence ID" value="NZ_JABEQJ010000017.1"/>
</dbReference>
<feature type="DNA-binding region" description="H-T-H motif" evidence="4">
    <location>
        <begin position="32"/>
        <end position="51"/>
    </location>
</feature>
<keyword evidence="1" id="KW-0805">Transcription regulation</keyword>
<gene>
    <name evidence="6" type="ORF">HLH48_13575</name>
</gene>
<feature type="domain" description="HTH tetR-type" evidence="5">
    <location>
        <begin position="9"/>
        <end position="69"/>
    </location>
</feature>
<dbReference type="SUPFAM" id="SSF46689">
    <property type="entry name" value="Homeodomain-like"/>
    <property type="match status" value="1"/>
</dbReference>
<dbReference type="InterPro" id="IPR036271">
    <property type="entry name" value="Tet_transcr_reg_TetR-rel_C_sf"/>
</dbReference>
<dbReference type="EMBL" id="JABEQJ010000017">
    <property type="protein sequence ID" value="MBB2161188.1"/>
    <property type="molecule type" value="Genomic_DNA"/>
</dbReference>
<evidence type="ECO:0000256" key="2">
    <source>
        <dbReference type="ARBA" id="ARBA00023125"/>
    </source>
</evidence>
<dbReference type="SUPFAM" id="SSF48498">
    <property type="entry name" value="Tetracyclin repressor-like, C-terminal domain"/>
    <property type="match status" value="1"/>
</dbReference>
<accession>A0A7W4NRP4</accession>
<organism evidence="6 7">
    <name type="scientific">Gluconacetobacter sacchari</name>
    <dbReference type="NCBI Taxonomy" id="92759"/>
    <lineage>
        <taxon>Bacteria</taxon>
        <taxon>Pseudomonadati</taxon>
        <taxon>Pseudomonadota</taxon>
        <taxon>Alphaproteobacteria</taxon>
        <taxon>Acetobacterales</taxon>
        <taxon>Acetobacteraceae</taxon>
        <taxon>Gluconacetobacter</taxon>
    </lineage>
</organism>
<evidence type="ECO:0000256" key="4">
    <source>
        <dbReference type="PROSITE-ProRule" id="PRU00335"/>
    </source>
</evidence>
<dbReference type="AlphaFoldDB" id="A0A7W4NRP4"/>
<dbReference type="PANTHER" id="PTHR47506">
    <property type="entry name" value="TRANSCRIPTIONAL REGULATORY PROTEIN"/>
    <property type="match status" value="1"/>
</dbReference>
<evidence type="ECO:0000256" key="3">
    <source>
        <dbReference type="ARBA" id="ARBA00023163"/>
    </source>
</evidence>
<proteinExistence type="predicted"/>
<dbReference type="Gene3D" id="1.10.357.10">
    <property type="entry name" value="Tetracycline Repressor, domain 2"/>
    <property type="match status" value="1"/>
</dbReference>
<dbReference type="InterPro" id="IPR009057">
    <property type="entry name" value="Homeodomain-like_sf"/>
</dbReference>
<protein>
    <submittedName>
        <fullName evidence="6">TetR family transcriptional regulator</fullName>
    </submittedName>
</protein>
<name>A0A7W4NRP4_9PROT</name>
<dbReference type="Proteomes" id="UP000589085">
    <property type="component" value="Unassembled WGS sequence"/>
</dbReference>
<dbReference type="Pfam" id="PF00440">
    <property type="entry name" value="TetR_N"/>
    <property type="match status" value="1"/>
</dbReference>
<dbReference type="PRINTS" id="PR00455">
    <property type="entry name" value="HTHTETR"/>
</dbReference>
<comment type="caution">
    <text evidence="6">The sequence shown here is derived from an EMBL/GenBank/DDBJ whole genome shotgun (WGS) entry which is preliminary data.</text>
</comment>
<evidence type="ECO:0000313" key="6">
    <source>
        <dbReference type="EMBL" id="MBB2161188.1"/>
    </source>
</evidence>
<keyword evidence="3" id="KW-0804">Transcription</keyword>
<keyword evidence="2 4" id="KW-0238">DNA-binding</keyword>